<name>A0A2G5UW17_9PELO</name>
<keyword evidence="1 3" id="KW-0479">Metal-binding</keyword>
<proteinExistence type="predicted"/>
<evidence type="ECO:0000313" key="7">
    <source>
        <dbReference type="Proteomes" id="UP000230233"/>
    </source>
</evidence>
<dbReference type="EMBL" id="PDUG01000002">
    <property type="protein sequence ID" value="PIC43714.1"/>
    <property type="molecule type" value="Genomic_DNA"/>
</dbReference>
<feature type="domain" description="RING-type" evidence="5">
    <location>
        <begin position="589"/>
        <end position="632"/>
    </location>
</feature>
<feature type="coiled-coil region" evidence="4">
    <location>
        <begin position="502"/>
        <end position="536"/>
    </location>
</feature>
<evidence type="ECO:0000256" key="4">
    <source>
        <dbReference type="SAM" id="Coils"/>
    </source>
</evidence>
<dbReference type="Gene3D" id="3.30.40.10">
    <property type="entry name" value="Zinc/RING finger domain, C3HC4 (zinc finger)"/>
    <property type="match status" value="1"/>
</dbReference>
<dbReference type="InterPro" id="IPR056711">
    <property type="entry name" value="DUF7809"/>
</dbReference>
<evidence type="ECO:0000313" key="6">
    <source>
        <dbReference type="EMBL" id="PIC43714.1"/>
    </source>
</evidence>
<dbReference type="PANTHER" id="PTHR21447">
    <property type="entry name" value="RING-TYPE DOMAIN-CONTAINING PROTEIN-RELATED"/>
    <property type="match status" value="1"/>
</dbReference>
<keyword evidence="2" id="KW-0862">Zinc</keyword>
<keyword evidence="1 3" id="KW-0863">Zinc-finger</keyword>
<keyword evidence="7" id="KW-1185">Reference proteome</keyword>
<evidence type="ECO:0000259" key="5">
    <source>
        <dbReference type="PROSITE" id="PS50089"/>
    </source>
</evidence>
<protein>
    <recommendedName>
        <fullName evidence="5">RING-type domain-containing protein</fullName>
    </recommendedName>
</protein>
<dbReference type="PANTHER" id="PTHR21447:SF13">
    <property type="entry name" value="RING-TYPE DOMAIN-CONTAINING PROTEIN"/>
    <property type="match status" value="1"/>
</dbReference>
<evidence type="ECO:0000256" key="3">
    <source>
        <dbReference type="PROSITE-ProRule" id="PRU00175"/>
    </source>
</evidence>
<gene>
    <name evidence="6" type="primary">Cnig_chr_II.g4345</name>
    <name evidence="6" type="ORF">B9Z55_004345</name>
</gene>
<comment type="caution">
    <text evidence="6">The sequence shown here is derived from an EMBL/GenBank/DDBJ whole genome shotgun (WGS) entry which is preliminary data.</text>
</comment>
<sequence>MSRFLESFKCRSAPMCLHKEAFFYLLSETTQQFHPDLELDHDLKDVLRRQNGELFHVSIDNSNHKLRMYGSAEELRENINIYENFPGNHEFFGISGEPYQTNPIIFKSLKNDQKYIAKSDLFVILQNMIVHLPGERLGQIIRRVVMFLKSKQARFKKVTEFVKFDEARFEEMYEKMKEDEPKRKLSPEDTNNLRYILFQHFANVPPGDDYDEEEWATNYRASCILIDILKEIIDENPDLFLPRTEDSGEPITVRVFEDGNQQFLMTSEVSEALKANLTLNKLLETISLEEVFKNFDSKNIEFIRYPILRAKHRATPIPISTQEIPNEFCILAIDTFFEFFKELILGFKYFQKADSNLQEVLTVLKVVFELDCTTPYFLRCDETEKMLDNFMSHLKNVPAKNVRNAKSDGFTVQNLKNELAYLGLTAPFPEIQDYAEVVYAEVEKRKKEEILRSCDLFDAVEHCQLNCILERLPELKTFVHNQKGCHRVYGFKCEECAAENAKNQENQKLSILEKELEELKIAYQKVFEERQQKSLEIQDLHHKIWRLSVKNETNEVKMKQLTEKLTKSELSIDCDIACTSSASQLKIQCLICEKSIESGEVPIIRCPLCKRRFHSKCAINWLKEHKECPACNGDIPKD</sequence>
<dbReference type="GO" id="GO:0045121">
    <property type="term" value="C:membrane raft"/>
    <property type="evidence" value="ECO:0007669"/>
    <property type="project" value="TreeGrafter"/>
</dbReference>
<dbReference type="AlphaFoldDB" id="A0A2G5UW17"/>
<dbReference type="GO" id="GO:0045087">
    <property type="term" value="P:innate immune response"/>
    <property type="evidence" value="ECO:0007669"/>
    <property type="project" value="TreeGrafter"/>
</dbReference>
<dbReference type="Proteomes" id="UP000230233">
    <property type="component" value="Chromosome II"/>
</dbReference>
<dbReference type="PROSITE" id="PS50089">
    <property type="entry name" value="ZF_RING_2"/>
    <property type="match status" value="1"/>
</dbReference>
<dbReference type="OrthoDB" id="5874481at2759"/>
<keyword evidence="4" id="KW-0175">Coiled coil</keyword>
<reference evidence="7" key="1">
    <citation type="submission" date="2017-10" db="EMBL/GenBank/DDBJ databases">
        <title>Rapid genome shrinkage in a self-fertile nematode reveals novel sperm competition proteins.</title>
        <authorList>
            <person name="Yin D."/>
            <person name="Schwarz E.M."/>
            <person name="Thomas C.G."/>
            <person name="Felde R.L."/>
            <person name="Korf I.F."/>
            <person name="Cutter A.D."/>
            <person name="Schartner C.M."/>
            <person name="Ralston E.J."/>
            <person name="Meyer B.J."/>
            <person name="Haag E.S."/>
        </authorList>
    </citation>
    <scope>NUCLEOTIDE SEQUENCE [LARGE SCALE GENOMIC DNA]</scope>
    <source>
        <strain evidence="7">JU1422</strain>
    </source>
</reference>
<dbReference type="InterPro" id="IPR001841">
    <property type="entry name" value="Znf_RING"/>
</dbReference>
<dbReference type="GO" id="GO:0008270">
    <property type="term" value="F:zinc ion binding"/>
    <property type="evidence" value="ECO:0007669"/>
    <property type="project" value="UniProtKB-KW"/>
</dbReference>
<dbReference type="Pfam" id="PF25100">
    <property type="entry name" value="DUF7809"/>
    <property type="match status" value="1"/>
</dbReference>
<accession>A0A2G5UW17</accession>
<dbReference type="SUPFAM" id="SSF57850">
    <property type="entry name" value="RING/U-box"/>
    <property type="match status" value="1"/>
</dbReference>
<organism evidence="6 7">
    <name type="scientific">Caenorhabditis nigoni</name>
    <dbReference type="NCBI Taxonomy" id="1611254"/>
    <lineage>
        <taxon>Eukaryota</taxon>
        <taxon>Metazoa</taxon>
        <taxon>Ecdysozoa</taxon>
        <taxon>Nematoda</taxon>
        <taxon>Chromadorea</taxon>
        <taxon>Rhabditida</taxon>
        <taxon>Rhabditina</taxon>
        <taxon>Rhabditomorpha</taxon>
        <taxon>Rhabditoidea</taxon>
        <taxon>Rhabditidae</taxon>
        <taxon>Peloderinae</taxon>
        <taxon>Caenorhabditis</taxon>
    </lineage>
</organism>
<dbReference type="InterPro" id="IPR013083">
    <property type="entry name" value="Znf_RING/FYVE/PHD"/>
</dbReference>
<evidence type="ECO:0000256" key="1">
    <source>
        <dbReference type="ARBA" id="ARBA00022771"/>
    </source>
</evidence>
<evidence type="ECO:0000256" key="2">
    <source>
        <dbReference type="ARBA" id="ARBA00022833"/>
    </source>
</evidence>
<dbReference type="Pfam" id="PF13639">
    <property type="entry name" value="zf-RING_2"/>
    <property type="match status" value="1"/>
</dbReference>
<dbReference type="STRING" id="1611254.A0A2G5UW17"/>